<dbReference type="Pfam" id="PF00005">
    <property type="entry name" value="ABC_tran"/>
    <property type="match status" value="1"/>
</dbReference>
<dbReference type="InterPro" id="IPR027417">
    <property type="entry name" value="P-loop_NTPase"/>
</dbReference>
<dbReference type="PANTHER" id="PTHR43423">
    <property type="entry name" value="ABC TRANSPORTER I FAMILY MEMBER 17"/>
    <property type="match status" value="1"/>
</dbReference>
<dbReference type="RefSeq" id="WP_284238310.1">
    <property type="nucleotide sequence ID" value="NZ_BSSQ01000008.1"/>
</dbReference>
<evidence type="ECO:0000313" key="6">
    <source>
        <dbReference type="Proteomes" id="UP001157114"/>
    </source>
</evidence>
<keyword evidence="3 5" id="KW-0067">ATP-binding</keyword>
<dbReference type="PROSITE" id="PS00211">
    <property type="entry name" value="ABC_TRANSPORTER_1"/>
    <property type="match status" value="1"/>
</dbReference>
<dbReference type="Proteomes" id="UP001157114">
    <property type="component" value="Unassembled WGS sequence"/>
</dbReference>
<protein>
    <submittedName>
        <fullName evidence="5">ABC transporter ATP-binding protein YjkB</fullName>
    </submittedName>
</protein>
<dbReference type="GO" id="GO:0005524">
    <property type="term" value="F:ATP binding"/>
    <property type="evidence" value="ECO:0007669"/>
    <property type="project" value="UniProtKB-KW"/>
</dbReference>
<gene>
    <name evidence="5" type="primary">yjkB</name>
    <name evidence="5" type="ORF">MU1_18990</name>
</gene>
<organism evidence="5 6">
    <name type="scientific">Paenibacillus glycanilyticus</name>
    <dbReference type="NCBI Taxonomy" id="126569"/>
    <lineage>
        <taxon>Bacteria</taxon>
        <taxon>Bacillati</taxon>
        <taxon>Bacillota</taxon>
        <taxon>Bacilli</taxon>
        <taxon>Bacillales</taxon>
        <taxon>Paenibacillaceae</taxon>
        <taxon>Paenibacillus</taxon>
    </lineage>
</organism>
<dbReference type="InterPro" id="IPR003439">
    <property type="entry name" value="ABC_transporter-like_ATP-bd"/>
</dbReference>
<evidence type="ECO:0000259" key="4">
    <source>
        <dbReference type="PROSITE" id="PS50893"/>
    </source>
</evidence>
<name>A0ABQ6G9B3_9BACL</name>
<dbReference type="PANTHER" id="PTHR43423:SF1">
    <property type="entry name" value="ABC TRANSPORTER I FAMILY MEMBER 17"/>
    <property type="match status" value="1"/>
</dbReference>
<dbReference type="PROSITE" id="PS50893">
    <property type="entry name" value="ABC_TRANSPORTER_2"/>
    <property type="match status" value="1"/>
</dbReference>
<evidence type="ECO:0000256" key="3">
    <source>
        <dbReference type="ARBA" id="ARBA00022840"/>
    </source>
</evidence>
<dbReference type="SUPFAM" id="SSF52540">
    <property type="entry name" value="P-loop containing nucleoside triphosphate hydrolases"/>
    <property type="match status" value="1"/>
</dbReference>
<dbReference type="SMART" id="SM00382">
    <property type="entry name" value="AAA"/>
    <property type="match status" value="1"/>
</dbReference>
<evidence type="ECO:0000256" key="2">
    <source>
        <dbReference type="ARBA" id="ARBA00022741"/>
    </source>
</evidence>
<reference evidence="5 6" key="1">
    <citation type="submission" date="2023-03" db="EMBL/GenBank/DDBJ databases">
        <title>Draft genome sequence of the bacteria which degrade cell wall of Tricholomamatutake.</title>
        <authorList>
            <person name="Konishi Y."/>
            <person name="Fukuta Y."/>
            <person name="Shirasaka N."/>
        </authorList>
    </citation>
    <scope>NUCLEOTIDE SEQUENCE [LARGE SCALE GENOMIC DNA]</scope>
    <source>
        <strain evidence="6">mu1</strain>
    </source>
</reference>
<accession>A0ABQ6G9B3</accession>
<proteinExistence type="predicted"/>
<evidence type="ECO:0000256" key="1">
    <source>
        <dbReference type="ARBA" id="ARBA00022448"/>
    </source>
</evidence>
<dbReference type="InterPro" id="IPR017871">
    <property type="entry name" value="ABC_transporter-like_CS"/>
</dbReference>
<keyword evidence="6" id="KW-1185">Reference proteome</keyword>
<feature type="domain" description="ABC transporter" evidence="4">
    <location>
        <begin position="1"/>
        <end position="238"/>
    </location>
</feature>
<dbReference type="EMBL" id="BSSQ01000008">
    <property type="protein sequence ID" value="GLX67554.1"/>
    <property type="molecule type" value="Genomic_DNA"/>
</dbReference>
<dbReference type="Gene3D" id="3.40.50.300">
    <property type="entry name" value="P-loop containing nucleotide triphosphate hydrolases"/>
    <property type="match status" value="1"/>
</dbReference>
<keyword evidence="1" id="KW-0813">Transport</keyword>
<keyword evidence="2" id="KW-0547">Nucleotide-binding</keyword>
<sequence>MHINNLTKSKFDDPNALLFRGVTAKLQPADRIALIGGSGTGKSTLLRILSLLESFEEGTIALEDRSSTEWKPHSWRRKVSYVAQKPIMRSGTVGFNLRTVSQLHNLPFDEELARKYMAAVGLGQTDWNKQAGDLSGGEQQRLALVRSLLLQPDILLLDEITSSLDPGSKQAVESLLLEWVTGQSDPSARAYVWITHDLEQARIISNQIWFMADGGLLEQAETGAFFAKPATEQARRFIQGLKEGAKSDE</sequence>
<evidence type="ECO:0000313" key="5">
    <source>
        <dbReference type="EMBL" id="GLX67554.1"/>
    </source>
</evidence>
<comment type="caution">
    <text evidence="5">The sequence shown here is derived from an EMBL/GenBank/DDBJ whole genome shotgun (WGS) entry which is preliminary data.</text>
</comment>
<dbReference type="InterPro" id="IPR003593">
    <property type="entry name" value="AAA+_ATPase"/>
</dbReference>